<gene>
    <name evidence="3" type="ORF">ERJ70_14305</name>
</gene>
<evidence type="ECO:0000256" key="1">
    <source>
        <dbReference type="SAM" id="Phobius"/>
    </source>
</evidence>
<sequence>MALDAWLIELAMGVGKLFLNPLLYWSVILLLLASTRRIKQERSQFGLKVFDVFSEAKNTWSVSLIGGILLSAAALGGGIVFSYPVLLVLSAMMILLSVTGRFTLLSAAYTFGFSYFILLIAPPLIAEYTDLAWTTDLESLNFTGLALLLAAFLLIEALLFLRITSRATYPELVKGNRGKWVGRHRLKKMAVIPFFALVPTGMIEPFADWWPVLHIQGESFGLILLPLMTGFEQVVKGVKPVHAAKRIGRSVLFLAFLTFGLAIGSYFLPLLSLVAFGVALIGREWISFRFREKDKQEQPFFHPSEKGLLILGIIPGTPADQLGMLVGERIERANGQQISNEQEFYTALQRNSAFCKLEVRDERGEIRFLQRAMYQGDPHELGIIFAKEEYRLRNQEKSG</sequence>
<feature type="transmembrane region" description="Helical" evidence="1">
    <location>
        <begin position="81"/>
        <end position="100"/>
    </location>
</feature>
<keyword evidence="1" id="KW-1133">Transmembrane helix</keyword>
<accession>A0ABX7VV04</accession>
<evidence type="ECO:0000313" key="3">
    <source>
        <dbReference type="EMBL" id="QTN00369.1"/>
    </source>
</evidence>
<keyword evidence="1" id="KW-0812">Transmembrane</keyword>
<dbReference type="InterPro" id="IPR041489">
    <property type="entry name" value="PDZ_6"/>
</dbReference>
<dbReference type="InterPro" id="IPR001478">
    <property type="entry name" value="PDZ"/>
</dbReference>
<feature type="transmembrane region" description="Helical" evidence="1">
    <location>
        <begin position="251"/>
        <end position="281"/>
    </location>
</feature>
<reference evidence="3 4" key="1">
    <citation type="submission" date="2019-12" db="EMBL/GenBank/DDBJ databases">
        <title>The whole genome sequencing of a strain isolated from a Mars analog, Dalangtan Playa.</title>
        <authorList>
            <person name="Huang T."/>
        </authorList>
    </citation>
    <scope>NUCLEOTIDE SEQUENCE [LARGE SCALE GENOMIC DNA]</scope>
    <source>
        <strain evidence="3 4">DP4-553-S</strain>
    </source>
</reference>
<name>A0ABX7VV04_9BACI</name>
<keyword evidence="4" id="KW-1185">Reference proteome</keyword>
<protein>
    <submittedName>
        <fullName evidence="3">PDZ domain-containing protein</fullName>
    </submittedName>
</protein>
<dbReference type="RefSeq" id="WP_209365508.1">
    <property type="nucleotide sequence ID" value="NZ_CP046956.1"/>
</dbReference>
<dbReference type="InterPro" id="IPR036034">
    <property type="entry name" value="PDZ_sf"/>
</dbReference>
<dbReference type="Gene3D" id="2.30.42.10">
    <property type="match status" value="1"/>
</dbReference>
<dbReference type="EMBL" id="CP046956">
    <property type="protein sequence ID" value="QTN00369.1"/>
    <property type="molecule type" value="Genomic_DNA"/>
</dbReference>
<dbReference type="Proteomes" id="UP000665043">
    <property type="component" value="Chromosome"/>
</dbReference>
<feature type="transmembrane region" description="Helical" evidence="1">
    <location>
        <begin position="145"/>
        <end position="165"/>
    </location>
</feature>
<dbReference type="SMART" id="SM00228">
    <property type="entry name" value="PDZ"/>
    <property type="match status" value="1"/>
</dbReference>
<feature type="transmembrane region" description="Helical" evidence="1">
    <location>
        <begin position="186"/>
        <end position="203"/>
    </location>
</feature>
<feature type="transmembrane region" description="Helical" evidence="1">
    <location>
        <begin position="59"/>
        <end position="75"/>
    </location>
</feature>
<feature type="domain" description="PDZ" evidence="2">
    <location>
        <begin position="284"/>
        <end position="363"/>
    </location>
</feature>
<organism evidence="3 4">
    <name type="scientific">Sediminibacillus dalangtanensis</name>
    <dbReference type="NCBI Taxonomy" id="2729421"/>
    <lineage>
        <taxon>Bacteria</taxon>
        <taxon>Bacillati</taxon>
        <taxon>Bacillota</taxon>
        <taxon>Bacilli</taxon>
        <taxon>Bacillales</taxon>
        <taxon>Bacillaceae</taxon>
        <taxon>Sediminibacillus</taxon>
    </lineage>
</organism>
<evidence type="ECO:0000259" key="2">
    <source>
        <dbReference type="SMART" id="SM00228"/>
    </source>
</evidence>
<proteinExistence type="predicted"/>
<dbReference type="SUPFAM" id="SSF50156">
    <property type="entry name" value="PDZ domain-like"/>
    <property type="match status" value="1"/>
</dbReference>
<evidence type="ECO:0000313" key="4">
    <source>
        <dbReference type="Proteomes" id="UP000665043"/>
    </source>
</evidence>
<keyword evidence="1" id="KW-0472">Membrane</keyword>
<feature type="transmembrane region" description="Helical" evidence="1">
    <location>
        <begin position="107"/>
        <end position="125"/>
    </location>
</feature>
<dbReference type="Pfam" id="PF17820">
    <property type="entry name" value="PDZ_6"/>
    <property type="match status" value="1"/>
</dbReference>